<dbReference type="GO" id="GO:0004633">
    <property type="term" value="F:phosphopantothenoylcysteine decarboxylase activity"/>
    <property type="evidence" value="ECO:0007669"/>
    <property type="project" value="TreeGrafter"/>
</dbReference>
<keyword evidence="1" id="KW-0173">Coenzyme A biosynthesis</keyword>
<dbReference type="GO" id="GO:0071513">
    <property type="term" value="C:phosphopantothenoylcysteine decarboxylase complex"/>
    <property type="evidence" value="ECO:0007669"/>
    <property type="project" value="TreeGrafter"/>
</dbReference>
<dbReference type="Gene3D" id="3.40.50.1950">
    <property type="entry name" value="Flavin prenyltransferase-like"/>
    <property type="match status" value="1"/>
</dbReference>
<dbReference type="PANTHER" id="PTHR14359:SF6">
    <property type="entry name" value="PHOSPHOPANTOTHENOYLCYSTEINE DECARBOXYLASE"/>
    <property type="match status" value="1"/>
</dbReference>
<dbReference type="SUPFAM" id="SSF52507">
    <property type="entry name" value="Homo-oligomeric flavin-containing Cys decarboxylases, HFCD"/>
    <property type="match status" value="1"/>
</dbReference>
<feature type="domain" description="Flavoprotein" evidence="4">
    <location>
        <begin position="30"/>
        <end position="234"/>
    </location>
</feature>
<evidence type="ECO:0000313" key="5">
    <source>
        <dbReference type="EMBL" id="KAK4229616.1"/>
    </source>
</evidence>
<dbReference type="GO" id="GO:0010181">
    <property type="term" value="F:FMN binding"/>
    <property type="evidence" value="ECO:0007669"/>
    <property type="project" value="TreeGrafter"/>
</dbReference>
<feature type="compositionally biased region" description="Polar residues" evidence="3">
    <location>
        <begin position="1"/>
        <end position="14"/>
    </location>
</feature>
<dbReference type="Proteomes" id="UP001301958">
    <property type="component" value="Unassembled WGS sequence"/>
</dbReference>
<organism evidence="5 6">
    <name type="scientific">Podospora fimiseda</name>
    <dbReference type="NCBI Taxonomy" id="252190"/>
    <lineage>
        <taxon>Eukaryota</taxon>
        <taxon>Fungi</taxon>
        <taxon>Dikarya</taxon>
        <taxon>Ascomycota</taxon>
        <taxon>Pezizomycotina</taxon>
        <taxon>Sordariomycetes</taxon>
        <taxon>Sordariomycetidae</taxon>
        <taxon>Sordariales</taxon>
        <taxon>Podosporaceae</taxon>
        <taxon>Podospora</taxon>
    </lineage>
</organism>
<dbReference type="InterPro" id="IPR036551">
    <property type="entry name" value="Flavin_trans-like"/>
</dbReference>
<dbReference type="AlphaFoldDB" id="A0AAN7BUC5"/>
<evidence type="ECO:0000313" key="6">
    <source>
        <dbReference type="Proteomes" id="UP001301958"/>
    </source>
</evidence>
<dbReference type="GO" id="GO:0015937">
    <property type="term" value="P:coenzyme A biosynthetic process"/>
    <property type="evidence" value="ECO:0007669"/>
    <property type="project" value="UniProtKB-KW"/>
</dbReference>
<name>A0AAN7BUC5_9PEZI</name>
<evidence type="ECO:0000259" key="4">
    <source>
        <dbReference type="Pfam" id="PF02441"/>
    </source>
</evidence>
<dbReference type="EMBL" id="MU865306">
    <property type="protein sequence ID" value="KAK4229616.1"/>
    <property type="molecule type" value="Genomic_DNA"/>
</dbReference>
<dbReference type="InterPro" id="IPR003382">
    <property type="entry name" value="Flavoprotein"/>
</dbReference>
<feature type="region of interest" description="Disordered" evidence="3">
    <location>
        <begin position="1"/>
        <end position="20"/>
    </location>
</feature>
<proteinExistence type="inferred from homology"/>
<sequence length="243" mass="26158">MLSTILPSQNNHHPSSSLESLTASLTDSKKHLLLAASGSVATIKLPVIINLLSSTQNLSIRILLTSSASQFLNGCTAEQPTVSSLLSLPNVDAVYRDQDEWGPQPWVRGRGVLHIELRRWADILVVAPLSANTLAKVVGGHSDNLLTSVIRAWDTDGGIDGKKKVILVAPAMNSAMWRHPITAKQVKTLENDWGVKKGEDGVVTGWFEVIRPISKTLACGDTGGAMASAETISEIIKQRLELN</sequence>
<dbReference type="PANTHER" id="PTHR14359">
    <property type="entry name" value="HOMO-OLIGOMERIC FLAVIN CONTAINING CYS DECARBOXYLASE FAMILY"/>
    <property type="match status" value="1"/>
</dbReference>
<comment type="similarity">
    <text evidence="2">Belongs to the HFCD (homooligomeric flavin containing Cys decarboxylase) superfamily.</text>
</comment>
<accession>A0AAN7BUC5</accession>
<protein>
    <submittedName>
        <fullName evidence="5">Flavoprotein</fullName>
    </submittedName>
</protein>
<evidence type="ECO:0000256" key="1">
    <source>
        <dbReference type="ARBA" id="ARBA00022993"/>
    </source>
</evidence>
<keyword evidence="6" id="KW-1185">Reference proteome</keyword>
<evidence type="ECO:0000256" key="3">
    <source>
        <dbReference type="SAM" id="MobiDB-lite"/>
    </source>
</evidence>
<reference evidence="5" key="2">
    <citation type="submission" date="2023-05" db="EMBL/GenBank/DDBJ databases">
        <authorList>
            <consortium name="Lawrence Berkeley National Laboratory"/>
            <person name="Steindorff A."/>
            <person name="Hensen N."/>
            <person name="Bonometti L."/>
            <person name="Westerberg I."/>
            <person name="Brannstrom I.O."/>
            <person name="Guillou S."/>
            <person name="Cros-Aarteil S."/>
            <person name="Calhoun S."/>
            <person name="Haridas S."/>
            <person name="Kuo A."/>
            <person name="Mondo S."/>
            <person name="Pangilinan J."/>
            <person name="Riley R."/>
            <person name="Labutti K."/>
            <person name="Andreopoulos B."/>
            <person name="Lipzen A."/>
            <person name="Chen C."/>
            <person name="Yanf M."/>
            <person name="Daum C."/>
            <person name="Ng V."/>
            <person name="Clum A."/>
            <person name="Ohm R."/>
            <person name="Martin F."/>
            <person name="Silar P."/>
            <person name="Natvig D."/>
            <person name="Lalanne C."/>
            <person name="Gautier V."/>
            <person name="Ament-Velasquez S.L."/>
            <person name="Kruys A."/>
            <person name="Hutchinson M.I."/>
            <person name="Powell A.J."/>
            <person name="Barry K."/>
            <person name="Miller A.N."/>
            <person name="Grigoriev I.V."/>
            <person name="Debuchy R."/>
            <person name="Gladieux P."/>
            <person name="Thoren M.H."/>
            <person name="Johannesson H."/>
        </authorList>
    </citation>
    <scope>NUCLEOTIDE SEQUENCE</scope>
    <source>
        <strain evidence="5">CBS 990.96</strain>
    </source>
</reference>
<comment type="caution">
    <text evidence="5">The sequence shown here is derived from an EMBL/GenBank/DDBJ whole genome shotgun (WGS) entry which is preliminary data.</text>
</comment>
<evidence type="ECO:0000256" key="2">
    <source>
        <dbReference type="ARBA" id="ARBA00038350"/>
    </source>
</evidence>
<dbReference type="Pfam" id="PF02441">
    <property type="entry name" value="Flavoprotein"/>
    <property type="match status" value="1"/>
</dbReference>
<reference evidence="5" key="1">
    <citation type="journal article" date="2023" name="Mol. Phylogenet. Evol.">
        <title>Genome-scale phylogeny and comparative genomics of the fungal order Sordariales.</title>
        <authorList>
            <person name="Hensen N."/>
            <person name="Bonometti L."/>
            <person name="Westerberg I."/>
            <person name="Brannstrom I.O."/>
            <person name="Guillou S."/>
            <person name="Cros-Aarteil S."/>
            <person name="Calhoun S."/>
            <person name="Haridas S."/>
            <person name="Kuo A."/>
            <person name="Mondo S."/>
            <person name="Pangilinan J."/>
            <person name="Riley R."/>
            <person name="LaButti K."/>
            <person name="Andreopoulos B."/>
            <person name="Lipzen A."/>
            <person name="Chen C."/>
            <person name="Yan M."/>
            <person name="Daum C."/>
            <person name="Ng V."/>
            <person name="Clum A."/>
            <person name="Steindorff A."/>
            <person name="Ohm R.A."/>
            <person name="Martin F."/>
            <person name="Silar P."/>
            <person name="Natvig D.O."/>
            <person name="Lalanne C."/>
            <person name="Gautier V."/>
            <person name="Ament-Velasquez S.L."/>
            <person name="Kruys A."/>
            <person name="Hutchinson M.I."/>
            <person name="Powell A.J."/>
            <person name="Barry K."/>
            <person name="Miller A.N."/>
            <person name="Grigoriev I.V."/>
            <person name="Debuchy R."/>
            <person name="Gladieux P."/>
            <person name="Hiltunen Thoren M."/>
            <person name="Johannesson H."/>
        </authorList>
    </citation>
    <scope>NUCLEOTIDE SEQUENCE</scope>
    <source>
        <strain evidence="5">CBS 990.96</strain>
    </source>
</reference>
<gene>
    <name evidence="5" type="ORF">QBC38DRAFT_97724</name>
</gene>